<proteinExistence type="predicted"/>
<name>A0ABN3PDP5_9MICO</name>
<reference evidence="1 2" key="1">
    <citation type="journal article" date="2019" name="Int. J. Syst. Evol. Microbiol.">
        <title>The Global Catalogue of Microorganisms (GCM) 10K type strain sequencing project: providing services to taxonomists for standard genome sequencing and annotation.</title>
        <authorList>
            <consortium name="The Broad Institute Genomics Platform"/>
            <consortium name="The Broad Institute Genome Sequencing Center for Infectious Disease"/>
            <person name="Wu L."/>
            <person name="Ma J."/>
        </authorList>
    </citation>
    <scope>NUCLEOTIDE SEQUENCE [LARGE SCALE GENOMIC DNA]</scope>
    <source>
        <strain evidence="1 2">JCM 16365</strain>
    </source>
</reference>
<comment type="caution">
    <text evidence="1">The sequence shown here is derived from an EMBL/GenBank/DDBJ whole genome shotgun (WGS) entry which is preliminary data.</text>
</comment>
<dbReference type="Gene3D" id="3.40.50.300">
    <property type="entry name" value="P-loop containing nucleotide triphosphate hydrolases"/>
    <property type="match status" value="1"/>
</dbReference>
<dbReference type="Proteomes" id="UP001500274">
    <property type="component" value="Unassembled WGS sequence"/>
</dbReference>
<dbReference type="RefSeq" id="WP_344228531.1">
    <property type="nucleotide sequence ID" value="NZ_BAAARI010000011.1"/>
</dbReference>
<protein>
    <submittedName>
        <fullName evidence="1">AAA family ATPase</fullName>
    </submittedName>
</protein>
<evidence type="ECO:0000313" key="2">
    <source>
        <dbReference type="Proteomes" id="UP001500274"/>
    </source>
</evidence>
<organism evidence="1 2">
    <name type="scientific">Microbacterium binotii</name>
    <dbReference type="NCBI Taxonomy" id="462710"/>
    <lineage>
        <taxon>Bacteria</taxon>
        <taxon>Bacillati</taxon>
        <taxon>Actinomycetota</taxon>
        <taxon>Actinomycetes</taxon>
        <taxon>Micrococcales</taxon>
        <taxon>Microbacteriaceae</taxon>
        <taxon>Microbacterium</taxon>
    </lineage>
</organism>
<evidence type="ECO:0000313" key="1">
    <source>
        <dbReference type="EMBL" id="GAA2578121.1"/>
    </source>
</evidence>
<dbReference type="NCBIfam" id="NF005115">
    <property type="entry name" value="PRK06547.1"/>
    <property type="match status" value="1"/>
</dbReference>
<accession>A0ABN3PDP5</accession>
<dbReference type="SUPFAM" id="SSF52540">
    <property type="entry name" value="P-loop containing nucleoside triphosphate hydrolases"/>
    <property type="match status" value="1"/>
</dbReference>
<dbReference type="CDD" id="cd02019">
    <property type="entry name" value="NK"/>
    <property type="match status" value="1"/>
</dbReference>
<keyword evidence="2" id="KW-1185">Reference proteome</keyword>
<dbReference type="InterPro" id="IPR027417">
    <property type="entry name" value="P-loop_NTPase"/>
</dbReference>
<gene>
    <name evidence="1" type="ORF">GCM10009862_16760</name>
</gene>
<sequence length="179" mass="19416">MRQVGAALADIAASVDVSGPTRLVVIDGRSGAGKTTLARELADARPILTVLSLDQIYPGWDGLRRGADAAISGVLLPLAQGRAGRWQGWNWETDEPSAWHEVAAGTPLIIEGAGILTPAAAALAPVRVWVEADDALRRERALRRDGATYEPHWERWAAQERDHLRQNDPRSLATHVVRV</sequence>
<dbReference type="EMBL" id="BAAARI010000011">
    <property type="protein sequence ID" value="GAA2578121.1"/>
    <property type="molecule type" value="Genomic_DNA"/>
</dbReference>